<dbReference type="NCBIfam" id="NF005559">
    <property type="entry name" value="PRK07231.1"/>
    <property type="match status" value="1"/>
</dbReference>
<reference evidence="3 4" key="1">
    <citation type="submission" date="2015-10" db="EMBL/GenBank/DDBJ databases">
        <title>Draft genome sequence of Streptomyces caeruleatus NRRL B-24802, type strain for the species Streptomyces caeruleatus.</title>
        <authorList>
            <person name="Ruckert C."/>
            <person name="Winkler A."/>
            <person name="Kalinowski J."/>
            <person name="Kampfer P."/>
            <person name="Glaeser S."/>
        </authorList>
    </citation>
    <scope>NUCLEOTIDE SEQUENCE [LARGE SCALE GENOMIC DNA]</scope>
    <source>
        <strain evidence="3 4">NRRL B-24802</strain>
    </source>
</reference>
<evidence type="ECO:0000256" key="2">
    <source>
        <dbReference type="ARBA" id="ARBA00023002"/>
    </source>
</evidence>
<dbReference type="AlphaFoldDB" id="A0A101U7L7"/>
<dbReference type="FunFam" id="3.40.50.720:FF:000084">
    <property type="entry name" value="Short-chain dehydrogenase reductase"/>
    <property type="match status" value="1"/>
</dbReference>
<dbReference type="GO" id="GO:0016491">
    <property type="term" value="F:oxidoreductase activity"/>
    <property type="evidence" value="ECO:0007669"/>
    <property type="project" value="UniProtKB-KW"/>
</dbReference>
<comment type="caution">
    <text evidence="3">The sequence shown here is derived from an EMBL/GenBank/DDBJ whole genome shotgun (WGS) entry which is preliminary data.</text>
</comment>
<dbReference type="InterPro" id="IPR002347">
    <property type="entry name" value="SDR_fam"/>
</dbReference>
<organism evidence="3 4">
    <name type="scientific">Streptomyces caeruleatus</name>
    <dbReference type="NCBI Taxonomy" id="661399"/>
    <lineage>
        <taxon>Bacteria</taxon>
        <taxon>Bacillati</taxon>
        <taxon>Actinomycetota</taxon>
        <taxon>Actinomycetes</taxon>
        <taxon>Kitasatosporales</taxon>
        <taxon>Streptomycetaceae</taxon>
        <taxon>Streptomyces</taxon>
    </lineage>
</organism>
<dbReference type="PANTHER" id="PTHR24321">
    <property type="entry name" value="DEHYDROGENASES, SHORT CHAIN"/>
    <property type="match status" value="1"/>
</dbReference>
<dbReference type="SUPFAM" id="SSF51735">
    <property type="entry name" value="NAD(P)-binding Rossmann-fold domains"/>
    <property type="match status" value="1"/>
</dbReference>
<dbReference type="OrthoDB" id="517007at2"/>
<keyword evidence="2" id="KW-0560">Oxidoreductase</keyword>
<keyword evidence="4" id="KW-1185">Reference proteome</keyword>
<dbReference type="Proteomes" id="UP000053429">
    <property type="component" value="Unassembled WGS sequence"/>
</dbReference>
<evidence type="ECO:0000313" key="4">
    <source>
        <dbReference type="Proteomes" id="UP000053429"/>
    </source>
</evidence>
<evidence type="ECO:0000256" key="1">
    <source>
        <dbReference type="ARBA" id="ARBA00006484"/>
    </source>
</evidence>
<dbReference type="PANTHER" id="PTHR24321:SF8">
    <property type="entry name" value="ESTRADIOL 17-BETA-DEHYDROGENASE 8-RELATED"/>
    <property type="match status" value="1"/>
</dbReference>
<dbReference type="EMBL" id="LMWY01000004">
    <property type="protein sequence ID" value="KUO05574.1"/>
    <property type="molecule type" value="Genomic_DNA"/>
</dbReference>
<dbReference type="PRINTS" id="PR00080">
    <property type="entry name" value="SDRFAMILY"/>
</dbReference>
<dbReference type="Pfam" id="PF13561">
    <property type="entry name" value="adh_short_C2"/>
    <property type="match status" value="1"/>
</dbReference>
<evidence type="ECO:0000313" key="3">
    <source>
        <dbReference type="EMBL" id="KUO05574.1"/>
    </source>
</evidence>
<protein>
    <submittedName>
        <fullName evidence="3">2-hydroxypropyl-CoM dehydrogenase</fullName>
    </submittedName>
</protein>
<gene>
    <name evidence="3" type="ORF">AQJ67_05355</name>
</gene>
<dbReference type="CDD" id="cd05233">
    <property type="entry name" value="SDR_c"/>
    <property type="match status" value="1"/>
</dbReference>
<name>A0A101U7L7_9ACTN</name>
<accession>A0A101U7L7</accession>
<proteinExistence type="inferred from homology"/>
<dbReference type="RefSeq" id="WP_062716864.1">
    <property type="nucleotide sequence ID" value="NZ_KQ948925.1"/>
</dbReference>
<dbReference type="STRING" id="661399.AQJ67_05355"/>
<sequence length="257" mass="26964">MSLKDKVVLITGAGSGMGRAMVNEFLLEGARVAAVDINADNVREVVEEADAGDRAIAVTTDVADEASVEACTAAILAWSGQIDVLCNNAGIIDSFRPAHEISLHEWNRTLAVNLTGPFLMARSVIRNSMLPRSKGAIVNTASISSFSAAGGGTAYTASKHGVLGLTRQLTFDYGQHGIRVNAICPGATYTNLAAPDGGSDTLPDSETEIARTPARRWGQPREIARLAVYLAGDDADFIHGSAMVIDGGWLSAARNPI</sequence>
<dbReference type="InterPro" id="IPR036291">
    <property type="entry name" value="NAD(P)-bd_dom_sf"/>
</dbReference>
<dbReference type="PRINTS" id="PR00081">
    <property type="entry name" value="GDHRDH"/>
</dbReference>
<dbReference type="Gene3D" id="3.40.50.720">
    <property type="entry name" value="NAD(P)-binding Rossmann-like Domain"/>
    <property type="match status" value="1"/>
</dbReference>
<comment type="similarity">
    <text evidence="1">Belongs to the short-chain dehydrogenases/reductases (SDR) family.</text>
</comment>